<name>A0A0L7LFH6_OPEBR</name>
<comment type="caution">
    <text evidence="2">The sequence shown here is derived from an EMBL/GenBank/DDBJ whole genome shotgun (WGS) entry which is preliminary data.</text>
</comment>
<reference evidence="2 3" key="1">
    <citation type="journal article" date="2015" name="Genome Biol. Evol.">
        <title>The genome of winter moth (Operophtera brumata) provides a genomic perspective on sexual dimorphism and phenology.</title>
        <authorList>
            <person name="Derks M.F."/>
            <person name="Smit S."/>
            <person name="Salis L."/>
            <person name="Schijlen E."/>
            <person name="Bossers A."/>
            <person name="Mateman C."/>
            <person name="Pijl A.S."/>
            <person name="de Ridder D."/>
            <person name="Groenen M.A."/>
            <person name="Visser M.E."/>
            <person name="Megens H.J."/>
        </authorList>
    </citation>
    <scope>NUCLEOTIDE SEQUENCE [LARGE SCALE GENOMIC DNA]</scope>
    <source>
        <strain evidence="2">WM2013NL</strain>
        <tissue evidence="2">Head and thorax</tissue>
    </source>
</reference>
<evidence type="ECO:0000313" key="2">
    <source>
        <dbReference type="EMBL" id="KOB74298.1"/>
    </source>
</evidence>
<protein>
    <submittedName>
        <fullName evidence="2">Uncharacterized protein</fullName>
    </submittedName>
</protein>
<dbReference type="EMBL" id="JTDY01001283">
    <property type="protein sequence ID" value="KOB74298.1"/>
    <property type="molecule type" value="Genomic_DNA"/>
</dbReference>
<organism evidence="2 3">
    <name type="scientific">Operophtera brumata</name>
    <name type="common">Winter moth</name>
    <name type="synonym">Phalaena brumata</name>
    <dbReference type="NCBI Taxonomy" id="104452"/>
    <lineage>
        <taxon>Eukaryota</taxon>
        <taxon>Metazoa</taxon>
        <taxon>Ecdysozoa</taxon>
        <taxon>Arthropoda</taxon>
        <taxon>Hexapoda</taxon>
        <taxon>Insecta</taxon>
        <taxon>Pterygota</taxon>
        <taxon>Neoptera</taxon>
        <taxon>Endopterygota</taxon>
        <taxon>Lepidoptera</taxon>
        <taxon>Glossata</taxon>
        <taxon>Ditrysia</taxon>
        <taxon>Geometroidea</taxon>
        <taxon>Geometridae</taxon>
        <taxon>Larentiinae</taxon>
        <taxon>Operophtera</taxon>
    </lineage>
</organism>
<gene>
    <name evidence="2" type="ORF">OBRU01_09498</name>
</gene>
<keyword evidence="1" id="KW-0175">Coiled coil</keyword>
<dbReference type="Proteomes" id="UP000037510">
    <property type="component" value="Unassembled WGS sequence"/>
</dbReference>
<feature type="coiled-coil region" evidence="1">
    <location>
        <begin position="9"/>
        <end position="57"/>
    </location>
</feature>
<proteinExistence type="predicted"/>
<feature type="non-terminal residue" evidence="2">
    <location>
        <position position="1"/>
    </location>
</feature>
<sequence length="161" mass="19020">EFVNEKEDCKKIREINAKLEVELKESRELEKSHRYQLLSAREMIGNLQETVSQLRLEELEEKLKQTQFKQYLAQSTYGSLYEGQVDRSYSAQRDYEHSVDINPVLERSTPKLPLNKAMKPSTLQVMYYGNKNTSPNVADKKGQFNITKKRKLYNEKDYQDF</sequence>
<evidence type="ECO:0000256" key="1">
    <source>
        <dbReference type="SAM" id="Coils"/>
    </source>
</evidence>
<keyword evidence="3" id="KW-1185">Reference proteome</keyword>
<evidence type="ECO:0000313" key="3">
    <source>
        <dbReference type="Proteomes" id="UP000037510"/>
    </source>
</evidence>
<accession>A0A0L7LFH6</accession>
<dbReference type="AlphaFoldDB" id="A0A0L7LFH6"/>